<reference evidence="1 2" key="1">
    <citation type="journal article" date="2018" name="Sci. Rep.">
        <title>Genome sequence of the cauliflower mushroom Sparassis crispa (Hanabiratake) and its association with beneficial usage.</title>
        <authorList>
            <person name="Kiyama R."/>
            <person name="Furutani Y."/>
            <person name="Kawaguchi K."/>
            <person name="Nakanishi T."/>
        </authorList>
    </citation>
    <scope>NUCLEOTIDE SEQUENCE [LARGE SCALE GENOMIC DNA]</scope>
</reference>
<gene>
    <name evidence="1" type="ORF">SCP_0404340</name>
</gene>
<sequence length="142" mass="16026">MVTAISNIHRNIRFERALVFVMLPDSEGKSCCGRRQPQRASGAPFIQAGKSQLRLTTRTRGRGKHKDDLGFCLLTGPCLKGRRTSPQNLHLERKSSILPHLRPMEYALSGAFVFNRDHLVCGLMTLAVRMTRCHALRAKRTE</sequence>
<evidence type="ECO:0000313" key="1">
    <source>
        <dbReference type="EMBL" id="GBE82056.1"/>
    </source>
</evidence>
<accession>A0A401GIP4</accession>
<dbReference type="GeneID" id="38778973"/>
<comment type="caution">
    <text evidence="1">The sequence shown here is derived from an EMBL/GenBank/DDBJ whole genome shotgun (WGS) entry which is preliminary data.</text>
</comment>
<evidence type="ECO:0000313" key="2">
    <source>
        <dbReference type="Proteomes" id="UP000287166"/>
    </source>
</evidence>
<dbReference type="AlphaFoldDB" id="A0A401GIP4"/>
<dbReference type="Proteomes" id="UP000287166">
    <property type="component" value="Unassembled WGS sequence"/>
</dbReference>
<name>A0A401GIP4_9APHY</name>
<organism evidence="1 2">
    <name type="scientific">Sparassis crispa</name>
    <dbReference type="NCBI Taxonomy" id="139825"/>
    <lineage>
        <taxon>Eukaryota</taxon>
        <taxon>Fungi</taxon>
        <taxon>Dikarya</taxon>
        <taxon>Basidiomycota</taxon>
        <taxon>Agaricomycotina</taxon>
        <taxon>Agaricomycetes</taxon>
        <taxon>Polyporales</taxon>
        <taxon>Sparassidaceae</taxon>
        <taxon>Sparassis</taxon>
    </lineage>
</organism>
<dbReference type="RefSeq" id="XP_027612969.1">
    <property type="nucleotide sequence ID" value="XM_027757168.1"/>
</dbReference>
<keyword evidence="2" id="KW-1185">Reference proteome</keyword>
<protein>
    <submittedName>
        <fullName evidence="1">Uncharacterized protein</fullName>
    </submittedName>
</protein>
<dbReference type="InParanoid" id="A0A401GIP4"/>
<dbReference type="EMBL" id="BFAD01000004">
    <property type="protein sequence ID" value="GBE82056.1"/>
    <property type="molecule type" value="Genomic_DNA"/>
</dbReference>
<proteinExistence type="predicted"/>